<dbReference type="AlphaFoldDB" id="G0MD94"/>
<proteinExistence type="predicted"/>
<name>G0MD94_CAEBE</name>
<keyword evidence="2" id="KW-1185">Reference proteome</keyword>
<evidence type="ECO:0000313" key="2">
    <source>
        <dbReference type="Proteomes" id="UP000008068"/>
    </source>
</evidence>
<protein>
    <submittedName>
        <fullName evidence="1">Uncharacterized protein</fullName>
    </submittedName>
</protein>
<reference evidence="2" key="1">
    <citation type="submission" date="2011-07" db="EMBL/GenBank/DDBJ databases">
        <authorList>
            <consortium name="Caenorhabditis brenneri Sequencing and Analysis Consortium"/>
            <person name="Wilson R.K."/>
        </authorList>
    </citation>
    <scope>NUCLEOTIDE SEQUENCE [LARGE SCALE GENOMIC DNA]</scope>
    <source>
        <strain evidence="2">PB2801</strain>
    </source>
</reference>
<organism evidence="2">
    <name type="scientific">Caenorhabditis brenneri</name>
    <name type="common">Nematode worm</name>
    <dbReference type="NCBI Taxonomy" id="135651"/>
    <lineage>
        <taxon>Eukaryota</taxon>
        <taxon>Metazoa</taxon>
        <taxon>Ecdysozoa</taxon>
        <taxon>Nematoda</taxon>
        <taxon>Chromadorea</taxon>
        <taxon>Rhabditida</taxon>
        <taxon>Rhabditina</taxon>
        <taxon>Rhabditomorpha</taxon>
        <taxon>Rhabditoidea</taxon>
        <taxon>Rhabditidae</taxon>
        <taxon>Peloderinae</taxon>
        <taxon>Caenorhabditis</taxon>
    </lineage>
</organism>
<sequence length="169" mass="19414">MPERDFTVEKLLELADYLESATLEANCIHHLGQKTAFSLAHQFEMAETYHSNKLMIQVCASIKDAYELDEVIPKDLDSFCNTTKNIVMQRTFELLGIRKPRSAPLPELPDEVFELRMNQLIDQVEVQNHHGEVLADQAELLYNHMITDFHFSGRDNAAETIVRDDPLVK</sequence>
<dbReference type="Proteomes" id="UP000008068">
    <property type="component" value="Unassembled WGS sequence"/>
</dbReference>
<dbReference type="EMBL" id="GL379790">
    <property type="protein sequence ID" value="EGT49669.1"/>
    <property type="molecule type" value="Genomic_DNA"/>
</dbReference>
<dbReference type="InParanoid" id="G0MD94"/>
<gene>
    <name evidence="1" type="ORF">CAEBREN_16568</name>
</gene>
<evidence type="ECO:0000313" key="1">
    <source>
        <dbReference type="EMBL" id="EGT49669.1"/>
    </source>
</evidence>
<accession>G0MD94</accession>
<dbReference type="HOGENOM" id="CLU_1579883_0_0_1"/>